<dbReference type="InterPro" id="IPR049809">
    <property type="entry name" value="YehF/YfeS-like_WGR"/>
</dbReference>
<organism evidence="2 3">
    <name type="scientific">Sphingomonas endophytica</name>
    <dbReference type="NCBI Taxonomy" id="869719"/>
    <lineage>
        <taxon>Bacteria</taxon>
        <taxon>Pseudomonadati</taxon>
        <taxon>Pseudomonadota</taxon>
        <taxon>Alphaproteobacteria</taxon>
        <taxon>Sphingomonadales</taxon>
        <taxon>Sphingomonadaceae</taxon>
        <taxon>Sphingomonas</taxon>
    </lineage>
</organism>
<comment type="caution">
    <text evidence="2">The sequence shown here is derived from an EMBL/GenBank/DDBJ whole genome shotgun (WGS) entry which is preliminary data.</text>
</comment>
<name>A0A147I9C2_9SPHN</name>
<dbReference type="SUPFAM" id="SSF142921">
    <property type="entry name" value="WGR domain-like"/>
    <property type="match status" value="1"/>
</dbReference>
<proteinExistence type="predicted"/>
<evidence type="ECO:0000259" key="1">
    <source>
        <dbReference type="Pfam" id="PF05406"/>
    </source>
</evidence>
<dbReference type="EMBL" id="LDTB01000005">
    <property type="protein sequence ID" value="KTT75919.1"/>
    <property type="molecule type" value="Genomic_DNA"/>
</dbReference>
<dbReference type="AlphaFoldDB" id="A0A147I9C2"/>
<evidence type="ECO:0000313" key="3">
    <source>
        <dbReference type="Proteomes" id="UP000074310"/>
    </source>
</evidence>
<keyword evidence="3" id="KW-1185">Reference proteome</keyword>
<dbReference type="InterPro" id="IPR036930">
    <property type="entry name" value="WGR_dom_sf"/>
</dbReference>
<gene>
    <name evidence="2" type="ORF">NS334_01870</name>
</gene>
<feature type="domain" description="WGR" evidence="1">
    <location>
        <begin position="11"/>
        <end position="73"/>
    </location>
</feature>
<dbReference type="CDD" id="cd07996">
    <property type="entry name" value="WGR_MMR_like"/>
    <property type="match status" value="1"/>
</dbReference>
<dbReference type="InterPro" id="IPR008893">
    <property type="entry name" value="WGR_domain"/>
</dbReference>
<protein>
    <recommendedName>
        <fullName evidence="1">WGR domain-containing protein</fullName>
    </recommendedName>
</protein>
<dbReference type="RefSeq" id="WP_058754286.1">
    <property type="nucleotide sequence ID" value="NZ_LDTB01000005.1"/>
</dbReference>
<dbReference type="OrthoDB" id="5801306at2"/>
<dbReference type="PATRIC" id="fig|869719.3.peg.2332"/>
<sequence length="99" mass="11148">MDALPYDPVELVACDAARNLHRRWRVHAMRDLFGRIVIETRWGPTGAPGRVLTRSFAGEGEALRHVRALLRRRAGAVRRIGVAYRPIAGVSDMFFPTSH</sequence>
<accession>A0A147I9C2</accession>
<evidence type="ECO:0000313" key="2">
    <source>
        <dbReference type="EMBL" id="KTT75919.1"/>
    </source>
</evidence>
<dbReference type="Pfam" id="PF05406">
    <property type="entry name" value="WGR"/>
    <property type="match status" value="1"/>
</dbReference>
<dbReference type="Proteomes" id="UP000074310">
    <property type="component" value="Unassembled WGS sequence"/>
</dbReference>
<reference evidence="2 3" key="1">
    <citation type="journal article" date="2016" name="Front. Microbiol.">
        <title>Genomic Resource of Rice Seed Associated Bacteria.</title>
        <authorList>
            <person name="Midha S."/>
            <person name="Bansal K."/>
            <person name="Sharma S."/>
            <person name="Kumar N."/>
            <person name="Patil P.P."/>
            <person name="Chaudhry V."/>
            <person name="Patil P.B."/>
        </authorList>
    </citation>
    <scope>NUCLEOTIDE SEQUENCE [LARGE SCALE GENOMIC DNA]</scope>
    <source>
        <strain evidence="2 3">NS334</strain>
    </source>
</reference>